<feature type="compositionally biased region" description="Polar residues" evidence="1">
    <location>
        <begin position="420"/>
        <end position="435"/>
    </location>
</feature>
<evidence type="ECO:0000313" key="3">
    <source>
        <dbReference type="Proteomes" id="UP000037035"/>
    </source>
</evidence>
<dbReference type="AlphaFoldDB" id="A0A0L6US32"/>
<gene>
    <name evidence="2" type="ORF">VP01_399g5</name>
</gene>
<dbReference type="VEuPathDB" id="FungiDB:VP01_399g5"/>
<comment type="caution">
    <text evidence="2">The sequence shown here is derived from an EMBL/GenBank/DDBJ whole genome shotgun (WGS) entry which is preliminary data.</text>
</comment>
<dbReference type="Proteomes" id="UP000037035">
    <property type="component" value="Unassembled WGS sequence"/>
</dbReference>
<sequence length="1241" mass="126880">MRQEVISRNGKTRGKEMKERVEISTLAGWMQLLSNTKTKSGSILCHSNTGLHSITFPFIQNAHVFLFYHIITPKKFIIQHLCLHWTTTSLEPALFVPLASDLNVKAAIRTWSLRDKCRLGLYKETRETERMLGVEAHAREILVGHNLHVSGCTCGSSEGECHDRELRKMGVLDRHHFLSIIWQIVDGLLRLQFLCSFAYLFFLVATIHSFHLRHCKQNVPVRREVCDKKCPRDVFLSLRQTHPSLAAATFCHPQIRPTDSSAPASDQPDTKTAFIEQQPWCCYKQPGHEERNPAKESPIHSSLTWSYNKPLDSIGLAAARNGSAFPIASSPHLSLYNTHSSSRIHIHHLICYTTPAPALSIFSVSLITQDAPHFPVVLPPTHLQPNLPFSCLFFVTLSIASASEARVVKGQPVSKLSARNDGTSGEYYTSPSAQPKGSAADKPADCDEPSKSGKSAGLHVADPAIPLIRAIEHFRDEVTHKGGHGPNKSSALPFDGADLPAALGSQSPTSALPLVAPTLSKLPILHDGVSRAHPLPVGQAGTLPSHLPVVGDGDVPVSAVPNPLTLAHSVTSNLPVSTLPSVKNIPAQDPSSLINRVFSGFPSVPSPLPVGNSSSLPVDPTKLVNPVISHLPVGTDGVPLPSPSSLPVDPSNLTSPVTSDLPAGLPVVGGTSGLPLPIGNSGANLPSLPVDPSSVINRVASTLPVSPSAAGGLPLPVSSLPLDPSHIASPILSNLPAGTGDSGLPFPISSLPVDPSNVDPSSVISPVTSHLPIGDGSSSLPVDPSAVINRVASNLPVSPSAPGGSGLPLPVGALPVDPSTIATPVLSNLRGALPVGPGGSGLPLPTSSLPVDPSNVDPSSVIIPVISHLPVSGDSSSLPVDPSTLIDRVASNLPVSPSVPGGSGLPLPVGSLPVDPTTIASPVLSNLPGAQPPADAGNPGLPLPTSSLPVQPPLDPSSLINPVASHLPIGPDGVDPSSLINRVASDLPITPPSLGSPGLPTSALPVDPAAVASPVIAQLPLSQSGGTAGLPLPVPSLPVDPSTVAPTNLISPVVSNLPGSPAASGSALPLPVDPSSVISTIASNLPGTPVTTGSGGTLPVDPLSVITRVESKLPVSPAAGASPIPALPVDPLAINPSGVVAPVASSSPVGLPAGAPVDPSAVVPSDTLTAGGPLSAVAPGLPSLPVDPSSVINRVTSNLPIDPAAALGASPVNPAGSSLPIVGAAPLGAGPSYTAPAPTGY</sequence>
<name>A0A0L6US32_9BASI</name>
<keyword evidence="3" id="KW-1185">Reference proteome</keyword>
<protein>
    <submittedName>
        <fullName evidence="2">Uncharacterized protein</fullName>
    </submittedName>
</protein>
<feature type="region of interest" description="Disordered" evidence="1">
    <location>
        <begin position="925"/>
        <end position="946"/>
    </location>
</feature>
<reference evidence="2 3" key="1">
    <citation type="submission" date="2015-08" db="EMBL/GenBank/DDBJ databases">
        <title>Next Generation Sequencing and Analysis of the Genome of Puccinia sorghi L Schw, the Causal Agent of Maize Common Rust.</title>
        <authorList>
            <person name="Rochi L."/>
            <person name="Burguener G."/>
            <person name="Darino M."/>
            <person name="Turjanski A."/>
            <person name="Kreff E."/>
            <person name="Dieguez M.J."/>
            <person name="Sacco F."/>
        </authorList>
    </citation>
    <scope>NUCLEOTIDE SEQUENCE [LARGE SCALE GENOMIC DNA]</scope>
    <source>
        <strain evidence="2 3">RO10H11247</strain>
    </source>
</reference>
<dbReference type="OrthoDB" id="2507773at2759"/>
<evidence type="ECO:0000256" key="1">
    <source>
        <dbReference type="SAM" id="MobiDB-lite"/>
    </source>
</evidence>
<organism evidence="2 3">
    <name type="scientific">Puccinia sorghi</name>
    <dbReference type="NCBI Taxonomy" id="27349"/>
    <lineage>
        <taxon>Eukaryota</taxon>
        <taxon>Fungi</taxon>
        <taxon>Dikarya</taxon>
        <taxon>Basidiomycota</taxon>
        <taxon>Pucciniomycotina</taxon>
        <taxon>Pucciniomycetes</taxon>
        <taxon>Pucciniales</taxon>
        <taxon>Pucciniaceae</taxon>
        <taxon>Puccinia</taxon>
    </lineage>
</organism>
<feature type="region of interest" description="Disordered" evidence="1">
    <location>
        <begin position="410"/>
        <end position="458"/>
    </location>
</feature>
<feature type="region of interest" description="Disordered" evidence="1">
    <location>
        <begin position="635"/>
        <end position="655"/>
    </location>
</feature>
<proteinExistence type="predicted"/>
<accession>A0A0L6US32</accession>
<evidence type="ECO:0000313" key="2">
    <source>
        <dbReference type="EMBL" id="KNZ51333.1"/>
    </source>
</evidence>
<dbReference type="EMBL" id="LAVV01009056">
    <property type="protein sequence ID" value="KNZ51333.1"/>
    <property type="molecule type" value="Genomic_DNA"/>
</dbReference>
<feature type="compositionally biased region" description="Basic and acidic residues" evidence="1">
    <location>
        <begin position="442"/>
        <end position="451"/>
    </location>
</feature>